<gene>
    <name evidence="1" type="ORF">LEMA_P109720.1</name>
</gene>
<keyword evidence="2" id="KW-1185">Reference proteome</keyword>
<evidence type="ECO:0000313" key="2">
    <source>
        <dbReference type="Proteomes" id="UP000002668"/>
    </source>
</evidence>
<sequence>MGKQHRPVGVTWGSHQMCNRAVAWTMSIYCTYATQVKHLIEMTQAPTSVQSSAILANPSTNAFLVIFTCHGLTKLAYHSLLRPCLMHGPSAFHPHQIIGIIFNARDPTTMEPFT</sequence>
<accession>E4ZZB2</accession>
<protein>
    <submittedName>
        <fullName evidence="1">Predicted protein</fullName>
    </submittedName>
</protein>
<dbReference type="VEuPathDB" id="FungiDB:LEMA_P109720.1"/>
<proteinExistence type="predicted"/>
<dbReference type="EMBL" id="FP929129">
    <property type="protein sequence ID" value="CBX96707.1"/>
    <property type="molecule type" value="Genomic_DNA"/>
</dbReference>
<dbReference type="Proteomes" id="UP000002668">
    <property type="component" value="Genome"/>
</dbReference>
<reference evidence="2" key="1">
    <citation type="journal article" date="2011" name="Nat. Commun.">
        <title>Effector diversification within compartments of the Leptosphaeria maculans genome affected by Repeat-Induced Point mutations.</title>
        <authorList>
            <person name="Rouxel T."/>
            <person name="Grandaubert J."/>
            <person name="Hane J.K."/>
            <person name="Hoede C."/>
            <person name="van de Wouw A.P."/>
            <person name="Couloux A."/>
            <person name="Dominguez V."/>
            <person name="Anthouard V."/>
            <person name="Bally P."/>
            <person name="Bourras S."/>
            <person name="Cozijnsen A.J."/>
            <person name="Ciuffetti L.M."/>
            <person name="Degrave A."/>
            <person name="Dilmaghani A."/>
            <person name="Duret L."/>
            <person name="Fudal I."/>
            <person name="Goodwin S.B."/>
            <person name="Gout L."/>
            <person name="Glaser N."/>
            <person name="Linglin J."/>
            <person name="Kema G.H.J."/>
            <person name="Lapalu N."/>
            <person name="Lawrence C.B."/>
            <person name="May K."/>
            <person name="Meyer M."/>
            <person name="Ollivier B."/>
            <person name="Poulain J."/>
            <person name="Schoch C.L."/>
            <person name="Simon A."/>
            <person name="Spatafora J.W."/>
            <person name="Stachowiak A."/>
            <person name="Turgeon B.G."/>
            <person name="Tyler B.M."/>
            <person name="Vincent D."/>
            <person name="Weissenbach J."/>
            <person name="Amselem J."/>
            <person name="Quesneville H."/>
            <person name="Oliver R.P."/>
            <person name="Wincker P."/>
            <person name="Balesdent M.-H."/>
            <person name="Howlett B.J."/>
        </authorList>
    </citation>
    <scope>NUCLEOTIDE SEQUENCE [LARGE SCALE GENOMIC DNA]</scope>
    <source>
        <strain evidence="2">JN3 / isolate v23.1.3 / race Av1-4-5-6-7-8</strain>
    </source>
</reference>
<dbReference type="AlphaFoldDB" id="E4ZZB2"/>
<dbReference type="InParanoid" id="E4ZZB2"/>
<dbReference type="HOGENOM" id="CLU_2121529_0_0_1"/>
<organism evidence="2">
    <name type="scientific">Leptosphaeria maculans (strain JN3 / isolate v23.1.3 / race Av1-4-5-6-7-8)</name>
    <name type="common">Blackleg fungus</name>
    <name type="synonym">Phoma lingam</name>
    <dbReference type="NCBI Taxonomy" id="985895"/>
    <lineage>
        <taxon>Eukaryota</taxon>
        <taxon>Fungi</taxon>
        <taxon>Dikarya</taxon>
        <taxon>Ascomycota</taxon>
        <taxon>Pezizomycotina</taxon>
        <taxon>Dothideomycetes</taxon>
        <taxon>Pleosporomycetidae</taxon>
        <taxon>Pleosporales</taxon>
        <taxon>Pleosporineae</taxon>
        <taxon>Leptosphaeriaceae</taxon>
        <taxon>Plenodomus</taxon>
        <taxon>Plenodomus lingam/Leptosphaeria maculans species complex</taxon>
    </lineage>
</organism>
<name>E4ZZB2_LEPMJ</name>
<evidence type="ECO:0000313" key="1">
    <source>
        <dbReference type="EMBL" id="CBX96707.1"/>
    </source>
</evidence>